<protein>
    <submittedName>
        <fullName evidence="1">Uncharacterized protein</fullName>
    </submittedName>
</protein>
<dbReference type="Proteomes" id="UP000827872">
    <property type="component" value="Linkage Group LG03"/>
</dbReference>
<organism evidence="1 2">
    <name type="scientific">Sphaerodactylus townsendi</name>
    <dbReference type="NCBI Taxonomy" id="933632"/>
    <lineage>
        <taxon>Eukaryota</taxon>
        <taxon>Metazoa</taxon>
        <taxon>Chordata</taxon>
        <taxon>Craniata</taxon>
        <taxon>Vertebrata</taxon>
        <taxon>Euteleostomi</taxon>
        <taxon>Lepidosauria</taxon>
        <taxon>Squamata</taxon>
        <taxon>Bifurcata</taxon>
        <taxon>Gekkota</taxon>
        <taxon>Sphaerodactylidae</taxon>
        <taxon>Sphaerodactylus</taxon>
    </lineage>
</organism>
<evidence type="ECO:0000313" key="1">
    <source>
        <dbReference type="EMBL" id="KAH7993796.1"/>
    </source>
</evidence>
<proteinExistence type="predicted"/>
<keyword evidence="2" id="KW-1185">Reference proteome</keyword>
<reference evidence="1" key="1">
    <citation type="submission" date="2021-08" db="EMBL/GenBank/DDBJ databases">
        <title>The first chromosome-level gecko genome reveals the dynamic sex chromosomes of Neotropical dwarf geckos (Sphaerodactylidae: Sphaerodactylus).</title>
        <authorList>
            <person name="Pinto B.J."/>
            <person name="Keating S.E."/>
            <person name="Gamble T."/>
        </authorList>
    </citation>
    <scope>NUCLEOTIDE SEQUENCE</scope>
    <source>
        <strain evidence="1">TG3544</strain>
    </source>
</reference>
<sequence>MSLLLTEIPNDISGFHMMLLFHSPFAVVATLTSEPCSVLQSSSRCPSPVLLNKVLRLIRAETFLIPSNCQIPGAFLKLFQENSQIFALLSRMWFYPLKNPTD</sequence>
<name>A0ACB8EM64_9SAUR</name>
<comment type="caution">
    <text evidence="1">The sequence shown here is derived from an EMBL/GenBank/DDBJ whole genome shotgun (WGS) entry which is preliminary data.</text>
</comment>
<gene>
    <name evidence="1" type="ORF">K3G42_032330</name>
</gene>
<evidence type="ECO:0000313" key="2">
    <source>
        <dbReference type="Proteomes" id="UP000827872"/>
    </source>
</evidence>
<accession>A0ACB8EM64</accession>
<dbReference type="EMBL" id="CM037616">
    <property type="protein sequence ID" value="KAH7993796.1"/>
    <property type="molecule type" value="Genomic_DNA"/>
</dbReference>